<feature type="non-terminal residue" evidence="2">
    <location>
        <position position="114"/>
    </location>
</feature>
<gene>
    <name evidence="2" type="ORF">SPARVUS_LOCUS10496592</name>
</gene>
<feature type="region of interest" description="Disordered" evidence="1">
    <location>
        <begin position="86"/>
        <end position="114"/>
    </location>
</feature>
<keyword evidence="3" id="KW-1185">Reference proteome</keyword>
<sequence>TSSPDTFTPLPVRTLSPPFQSGRFHPLQVWTLSLPSSPDTFTLFQSRHFHPPFQSGCFHPLPVRTLSPPASLDTFIPLPVQMLSPPSSLDQWRTDHLSTRPPLVRTLSPPFQSR</sequence>
<name>A0ABN9ESU0_9NEOB</name>
<feature type="non-terminal residue" evidence="2">
    <location>
        <position position="1"/>
    </location>
</feature>
<dbReference type="EMBL" id="CATNWA010015809">
    <property type="protein sequence ID" value="CAI9587025.1"/>
    <property type="molecule type" value="Genomic_DNA"/>
</dbReference>
<dbReference type="Proteomes" id="UP001162483">
    <property type="component" value="Unassembled WGS sequence"/>
</dbReference>
<organism evidence="2 3">
    <name type="scientific">Staurois parvus</name>
    <dbReference type="NCBI Taxonomy" id="386267"/>
    <lineage>
        <taxon>Eukaryota</taxon>
        <taxon>Metazoa</taxon>
        <taxon>Chordata</taxon>
        <taxon>Craniata</taxon>
        <taxon>Vertebrata</taxon>
        <taxon>Euteleostomi</taxon>
        <taxon>Amphibia</taxon>
        <taxon>Batrachia</taxon>
        <taxon>Anura</taxon>
        <taxon>Neobatrachia</taxon>
        <taxon>Ranoidea</taxon>
        <taxon>Ranidae</taxon>
        <taxon>Staurois</taxon>
    </lineage>
</organism>
<protein>
    <submittedName>
        <fullName evidence="2">Uncharacterized protein</fullName>
    </submittedName>
</protein>
<reference evidence="2" key="1">
    <citation type="submission" date="2023-05" db="EMBL/GenBank/DDBJ databases">
        <authorList>
            <person name="Stuckert A."/>
        </authorList>
    </citation>
    <scope>NUCLEOTIDE SEQUENCE</scope>
</reference>
<comment type="caution">
    <text evidence="2">The sequence shown here is derived from an EMBL/GenBank/DDBJ whole genome shotgun (WGS) entry which is preliminary data.</text>
</comment>
<evidence type="ECO:0000313" key="2">
    <source>
        <dbReference type="EMBL" id="CAI9587025.1"/>
    </source>
</evidence>
<proteinExistence type="predicted"/>
<evidence type="ECO:0000313" key="3">
    <source>
        <dbReference type="Proteomes" id="UP001162483"/>
    </source>
</evidence>
<evidence type="ECO:0000256" key="1">
    <source>
        <dbReference type="SAM" id="MobiDB-lite"/>
    </source>
</evidence>
<accession>A0ABN9ESU0</accession>